<evidence type="ECO:0000313" key="3">
    <source>
        <dbReference type="Proteomes" id="UP000542742"/>
    </source>
</evidence>
<organism evidence="2 3">
    <name type="scientific">Paractinoplanes abujensis</name>
    <dbReference type="NCBI Taxonomy" id="882441"/>
    <lineage>
        <taxon>Bacteria</taxon>
        <taxon>Bacillati</taxon>
        <taxon>Actinomycetota</taxon>
        <taxon>Actinomycetes</taxon>
        <taxon>Micromonosporales</taxon>
        <taxon>Micromonosporaceae</taxon>
        <taxon>Paractinoplanes</taxon>
    </lineage>
</organism>
<proteinExistence type="predicted"/>
<feature type="signal peptide" evidence="1">
    <location>
        <begin position="1"/>
        <end position="21"/>
    </location>
</feature>
<evidence type="ECO:0000313" key="2">
    <source>
        <dbReference type="EMBL" id="MBB4695744.1"/>
    </source>
</evidence>
<dbReference type="AlphaFoldDB" id="A0A7W7CW39"/>
<keyword evidence="1" id="KW-0732">Signal</keyword>
<gene>
    <name evidence="2" type="ORF">BKA14_005892</name>
</gene>
<feature type="chain" id="PRO_5031332433" evidence="1">
    <location>
        <begin position="22"/>
        <end position="34"/>
    </location>
</feature>
<reference evidence="2 3" key="1">
    <citation type="submission" date="2020-08" db="EMBL/GenBank/DDBJ databases">
        <title>Sequencing the genomes of 1000 actinobacteria strains.</title>
        <authorList>
            <person name="Klenk H.-P."/>
        </authorList>
    </citation>
    <scope>NUCLEOTIDE SEQUENCE [LARGE SCALE GENOMIC DNA]</scope>
    <source>
        <strain evidence="2 3">DSM 45518</strain>
    </source>
</reference>
<protein>
    <submittedName>
        <fullName evidence="2">Uncharacterized protein</fullName>
    </submittedName>
</protein>
<sequence>MAVGAAVLALLTTVGAAPAQAAEALSYTLSPASS</sequence>
<accession>A0A7W7CW39</accession>
<comment type="caution">
    <text evidence="2">The sequence shown here is derived from an EMBL/GenBank/DDBJ whole genome shotgun (WGS) entry which is preliminary data.</text>
</comment>
<keyword evidence="3" id="KW-1185">Reference proteome</keyword>
<dbReference type="Proteomes" id="UP000542742">
    <property type="component" value="Unassembled WGS sequence"/>
</dbReference>
<evidence type="ECO:0000256" key="1">
    <source>
        <dbReference type="SAM" id="SignalP"/>
    </source>
</evidence>
<name>A0A7W7CW39_9ACTN</name>
<dbReference type="EMBL" id="JACHMF010000001">
    <property type="protein sequence ID" value="MBB4695744.1"/>
    <property type="molecule type" value="Genomic_DNA"/>
</dbReference>